<feature type="domain" description="GH26" evidence="5">
    <location>
        <begin position="21"/>
        <end position="316"/>
    </location>
</feature>
<dbReference type="PRINTS" id="PR00739">
    <property type="entry name" value="GLHYDRLASE26"/>
</dbReference>
<dbReference type="GO" id="GO:0016985">
    <property type="term" value="F:mannan endo-1,4-beta-mannosidase activity"/>
    <property type="evidence" value="ECO:0007669"/>
    <property type="project" value="InterPro"/>
</dbReference>
<dbReference type="Pfam" id="PF02156">
    <property type="entry name" value="Glyco_hydro_26"/>
    <property type="match status" value="1"/>
</dbReference>
<dbReference type="InterPro" id="IPR022790">
    <property type="entry name" value="GH26_dom"/>
</dbReference>
<evidence type="ECO:0000256" key="3">
    <source>
        <dbReference type="ARBA" id="ARBA00023295"/>
    </source>
</evidence>
<name>H6N1F7_GORPV</name>
<feature type="active site" description="Nucleophile" evidence="4">
    <location>
        <position position="258"/>
    </location>
</feature>
<organism evidence="6 7">
    <name type="scientific">Gordonia polyisoprenivorans (strain DSM 44266 / VH2)</name>
    <dbReference type="NCBI Taxonomy" id="1112204"/>
    <lineage>
        <taxon>Bacteria</taxon>
        <taxon>Bacillati</taxon>
        <taxon>Actinomycetota</taxon>
        <taxon>Actinomycetes</taxon>
        <taxon>Mycobacteriales</taxon>
        <taxon>Gordoniaceae</taxon>
        <taxon>Gordonia</taxon>
    </lineage>
</organism>
<evidence type="ECO:0000313" key="7">
    <source>
        <dbReference type="Proteomes" id="UP000009154"/>
    </source>
</evidence>
<reference evidence="6 7" key="1">
    <citation type="journal article" date="2012" name="Appl. Environ. Microbiol.">
        <title>Involvement of two latex-clearing proteins during rubber degradation and insights into the subsequent degradation pathway revealed by the genome sequence of Gordonia polyisoprenivorans strain VH2.</title>
        <authorList>
            <person name="Hiessl S."/>
            <person name="Schuldes J."/>
            <person name="Thurmer A."/>
            <person name="Halbsguth T."/>
            <person name="Broker D."/>
            <person name="Angelov A."/>
            <person name="Liebl W."/>
            <person name="Daniel R."/>
            <person name="Steinbuchel A."/>
        </authorList>
    </citation>
    <scope>NUCLEOTIDE SEQUENCE [LARGE SCALE GENOMIC DNA]</scope>
    <source>
        <strain evidence="7">DSM 44266 / VH2</strain>
    </source>
</reference>
<comment type="similarity">
    <text evidence="1 4">Belongs to the glycosyl hydrolase 26 family.</text>
</comment>
<dbReference type="PANTHER" id="PTHR40079">
    <property type="entry name" value="MANNAN ENDO-1,4-BETA-MANNOSIDASE E-RELATED"/>
    <property type="match status" value="1"/>
</dbReference>
<dbReference type="HOGENOM" id="CLU_038234_1_1_11"/>
<protein>
    <submittedName>
        <fullName evidence="6">Putative endoglucanase</fullName>
    </submittedName>
</protein>
<evidence type="ECO:0000256" key="1">
    <source>
        <dbReference type="ARBA" id="ARBA00007754"/>
    </source>
</evidence>
<evidence type="ECO:0000259" key="5">
    <source>
        <dbReference type="PROSITE" id="PS51764"/>
    </source>
</evidence>
<feature type="active site" description="Proton donor" evidence="4">
    <location>
        <position position="149"/>
    </location>
</feature>
<evidence type="ECO:0000313" key="6">
    <source>
        <dbReference type="EMBL" id="AFA72168.1"/>
    </source>
</evidence>
<sequence>MLHLAMLASVGVLGACSSDDQSAQATTSPVSASPVTRRWGAFIPSLTALPGATRTPLQQLTALAGRPPTYVHRFCALSDRVPIAELDAIVAFGATPLLTLEPWRPDGGTVQPDYTLARIASGAFDTDLARWGTELASWGKPLLLRFAQEMNGTWYPWAIGVNGNTASDYRAAWTRMRSEILGRHSATRLVWAPNALTMGTNPFGDAYPGADQIDVLGLDGYNWGEVPGHHWQSPADLFLPSFDALRSIDGTHPILVTEVATADGSSPDDKASWIRDFCTIIRQQARVEGFAWFQMDKERDWRFNSTAASTAAFRAGLADVVG</sequence>
<keyword evidence="3 4" id="KW-0326">Glycosidase</keyword>
<proteinExistence type="inferred from homology"/>
<dbReference type="AlphaFoldDB" id="H6N1F7"/>
<gene>
    <name evidence="6" type="ordered locus">GPOL_c11060</name>
</gene>
<evidence type="ECO:0000256" key="4">
    <source>
        <dbReference type="PROSITE-ProRule" id="PRU01100"/>
    </source>
</evidence>
<dbReference type="PANTHER" id="PTHR40079:SF4">
    <property type="entry name" value="GH26 DOMAIN-CONTAINING PROTEIN-RELATED"/>
    <property type="match status" value="1"/>
</dbReference>
<dbReference type="PROSITE" id="PS51764">
    <property type="entry name" value="GH26"/>
    <property type="match status" value="1"/>
</dbReference>
<dbReference type="Gene3D" id="3.20.20.80">
    <property type="entry name" value="Glycosidases"/>
    <property type="match status" value="1"/>
</dbReference>
<keyword evidence="2 4" id="KW-0378">Hydrolase</keyword>
<dbReference type="EMBL" id="CP003119">
    <property type="protein sequence ID" value="AFA72168.1"/>
    <property type="molecule type" value="Genomic_DNA"/>
</dbReference>
<dbReference type="InterPro" id="IPR017853">
    <property type="entry name" value="GH"/>
</dbReference>
<evidence type="ECO:0000256" key="2">
    <source>
        <dbReference type="ARBA" id="ARBA00022801"/>
    </source>
</evidence>
<dbReference type="STRING" id="1112204.GPOL_c11060"/>
<dbReference type="SUPFAM" id="SSF51445">
    <property type="entry name" value="(Trans)glycosidases"/>
    <property type="match status" value="1"/>
</dbReference>
<dbReference type="Proteomes" id="UP000009154">
    <property type="component" value="Chromosome"/>
</dbReference>
<dbReference type="InterPro" id="IPR000805">
    <property type="entry name" value="Glyco_hydro_26"/>
</dbReference>
<keyword evidence="7" id="KW-1185">Reference proteome</keyword>
<dbReference type="GO" id="GO:0006080">
    <property type="term" value="P:substituted mannan metabolic process"/>
    <property type="evidence" value="ECO:0007669"/>
    <property type="project" value="InterPro"/>
</dbReference>
<accession>H6N1F7</accession>
<dbReference type="eggNOG" id="COG4124">
    <property type="taxonomic scope" value="Bacteria"/>
</dbReference>
<dbReference type="KEGG" id="gpo:GPOL_c11060"/>